<organism evidence="2 3">
    <name type="scientific">Janthinobacterium tructae</name>
    <dbReference type="NCBI Taxonomy" id="2590869"/>
    <lineage>
        <taxon>Bacteria</taxon>
        <taxon>Pseudomonadati</taxon>
        <taxon>Pseudomonadota</taxon>
        <taxon>Betaproteobacteria</taxon>
        <taxon>Burkholderiales</taxon>
        <taxon>Oxalobacteraceae</taxon>
        <taxon>Janthinobacterium</taxon>
    </lineage>
</organism>
<gene>
    <name evidence="2" type="ORF">FJQ89_07080</name>
</gene>
<keyword evidence="1" id="KW-1133">Transmembrane helix</keyword>
<evidence type="ECO:0000313" key="2">
    <source>
        <dbReference type="EMBL" id="QDG70203.1"/>
    </source>
</evidence>
<proteinExistence type="predicted"/>
<dbReference type="AlphaFoldDB" id="A0A4Y6RBF0"/>
<sequence length="299" mass="32452">MIAVSETIPLPNSNCTAALPEAQVTEKNLPKHFSLTAGAHDPELGKTIKDIVMCSELFIVYVDTELNIQWFTLDAHTSPDYCGDVLNLVAKLEAESNFITDKQMLFNYRKRIGEGLARCLSCYPKETALAALKEVAAELKARNKEVSWGWYFQASYWVTLVLAMVFVLFWFARDSLRAAITPIAFEVVLGAICGTFGSLFSVTARSNRLTFDANAGKTLHMLEGLARVAAGFIGALLMALAIKAGLILGGTTFSGNQLALLLCICIAAGASERIVPSLISSVEKATSRSDGERKEEDGK</sequence>
<dbReference type="Proteomes" id="UP000316665">
    <property type="component" value="Chromosome"/>
</dbReference>
<dbReference type="EMBL" id="CP041185">
    <property type="protein sequence ID" value="QDG70203.1"/>
    <property type="molecule type" value="Genomic_DNA"/>
</dbReference>
<evidence type="ECO:0000256" key="1">
    <source>
        <dbReference type="SAM" id="Phobius"/>
    </source>
</evidence>
<feature type="transmembrane region" description="Helical" evidence="1">
    <location>
        <begin position="258"/>
        <end position="279"/>
    </location>
</feature>
<dbReference type="RefSeq" id="WP_141169635.1">
    <property type="nucleotide sequence ID" value="NZ_CP041185.1"/>
</dbReference>
<keyword evidence="1" id="KW-0812">Transmembrane</keyword>
<feature type="transmembrane region" description="Helical" evidence="1">
    <location>
        <begin position="183"/>
        <end position="204"/>
    </location>
</feature>
<name>A0A4Y6RBF0_9BURK</name>
<reference evidence="2 3" key="1">
    <citation type="submission" date="2019-06" db="EMBL/GenBank/DDBJ databases">
        <title>Complete genome sequence of Janthinobacterium sp. SNU WT3 isolated from diseased rainbow trout.</title>
        <authorList>
            <person name="Oh W.T."/>
            <person name="Park S.C."/>
        </authorList>
    </citation>
    <scope>NUCLEOTIDE SEQUENCE [LARGE SCALE GENOMIC DNA]</scope>
    <source>
        <strain evidence="2 3">SNU WT3</strain>
    </source>
</reference>
<protein>
    <submittedName>
        <fullName evidence="2">Uncharacterized protein</fullName>
    </submittedName>
</protein>
<keyword evidence="3" id="KW-1185">Reference proteome</keyword>
<keyword evidence="1" id="KW-0472">Membrane</keyword>
<feature type="transmembrane region" description="Helical" evidence="1">
    <location>
        <begin position="225"/>
        <end position="246"/>
    </location>
</feature>
<dbReference type="KEGG" id="jas:FJQ89_07080"/>
<feature type="transmembrane region" description="Helical" evidence="1">
    <location>
        <begin position="150"/>
        <end position="171"/>
    </location>
</feature>
<evidence type="ECO:0000313" key="3">
    <source>
        <dbReference type="Proteomes" id="UP000316665"/>
    </source>
</evidence>
<accession>A0A4Y6RBF0</accession>
<dbReference type="OrthoDB" id="9153240at2"/>